<sequence length="222" mass="25074">MGIKYFISDINDGNLAFHVGDIIKNVKNNREKLAQKYSYNNNDLVYMNQIHSDNIVIVDENSPKLIDNCDALITNSKNLPLMVMVADCIPILLFDERKGVIAAIHAGRNSTFLEITKKTAQIFIDRFNSNPKDIKAVLGASIQKCCYEVSIEMAKIVETSFGKDFVEDRNIDLQSINKKQLNDLGIKNIEISDICTKCGIEKYFSYRKNSKSGRFAAIITLH</sequence>
<evidence type="ECO:0000313" key="11">
    <source>
        <dbReference type="EMBL" id="QEP40568.1"/>
    </source>
</evidence>
<dbReference type="PANTHER" id="PTHR30616">
    <property type="entry name" value="UNCHARACTERIZED PROTEIN YFIH"/>
    <property type="match status" value="1"/>
</dbReference>
<dbReference type="InterPro" id="IPR003730">
    <property type="entry name" value="Cu_polyphenol_OxRdtase"/>
</dbReference>
<dbReference type="GO" id="GO:0005507">
    <property type="term" value="F:copper ion binding"/>
    <property type="evidence" value="ECO:0007669"/>
    <property type="project" value="TreeGrafter"/>
</dbReference>
<comment type="catalytic activity">
    <reaction evidence="7">
        <text>adenosine + H2O + H(+) = inosine + NH4(+)</text>
        <dbReference type="Rhea" id="RHEA:24408"/>
        <dbReference type="ChEBI" id="CHEBI:15377"/>
        <dbReference type="ChEBI" id="CHEBI:15378"/>
        <dbReference type="ChEBI" id="CHEBI:16335"/>
        <dbReference type="ChEBI" id="CHEBI:17596"/>
        <dbReference type="ChEBI" id="CHEBI:28938"/>
        <dbReference type="EC" id="3.5.4.4"/>
    </reaction>
    <physiologicalReaction direction="left-to-right" evidence="7">
        <dbReference type="Rhea" id="RHEA:24409"/>
    </physiologicalReaction>
</comment>
<evidence type="ECO:0000256" key="9">
    <source>
        <dbReference type="ARBA" id="ARBA00049893"/>
    </source>
</evidence>
<keyword evidence="4" id="KW-0479">Metal-binding</keyword>
<dbReference type="Pfam" id="PF02578">
    <property type="entry name" value="Cu-oxidase_4"/>
    <property type="match status" value="1"/>
</dbReference>
<dbReference type="CDD" id="cd16833">
    <property type="entry name" value="YfiH"/>
    <property type="match status" value="1"/>
</dbReference>
<keyword evidence="3" id="KW-0808">Transferase</keyword>
<dbReference type="AlphaFoldDB" id="A0A5C2HJV7"/>
<evidence type="ECO:0000256" key="6">
    <source>
        <dbReference type="ARBA" id="ARBA00022833"/>
    </source>
</evidence>
<protein>
    <recommendedName>
        <fullName evidence="10">Purine nucleoside phosphorylase</fullName>
    </recommendedName>
</protein>
<proteinExistence type="inferred from homology"/>
<organism evidence="11 12">
    <name type="scientific">Arcobacter porcinus</name>
    <dbReference type="NCBI Taxonomy" id="1935204"/>
    <lineage>
        <taxon>Bacteria</taxon>
        <taxon>Pseudomonadati</taxon>
        <taxon>Campylobacterota</taxon>
        <taxon>Epsilonproteobacteria</taxon>
        <taxon>Campylobacterales</taxon>
        <taxon>Arcobacteraceae</taxon>
        <taxon>Arcobacter</taxon>
    </lineage>
</organism>
<evidence type="ECO:0000256" key="7">
    <source>
        <dbReference type="ARBA" id="ARBA00047989"/>
    </source>
</evidence>
<evidence type="ECO:0000256" key="10">
    <source>
        <dbReference type="RuleBase" id="RU361274"/>
    </source>
</evidence>
<keyword evidence="5" id="KW-0378">Hydrolase</keyword>
<dbReference type="GO" id="GO:0016787">
    <property type="term" value="F:hydrolase activity"/>
    <property type="evidence" value="ECO:0007669"/>
    <property type="project" value="UniProtKB-KW"/>
</dbReference>
<name>A0A5C2HJV7_9BACT</name>
<evidence type="ECO:0000256" key="5">
    <source>
        <dbReference type="ARBA" id="ARBA00022801"/>
    </source>
</evidence>
<accession>A0A5C2HJV7</accession>
<dbReference type="Gene3D" id="3.60.140.10">
    <property type="entry name" value="CNF1/YfiH-like putative cysteine hydrolases"/>
    <property type="match status" value="1"/>
</dbReference>
<comment type="similarity">
    <text evidence="2 10">Belongs to the purine nucleoside phosphorylase YfiH/LACC1 family.</text>
</comment>
<evidence type="ECO:0000256" key="3">
    <source>
        <dbReference type="ARBA" id="ARBA00022679"/>
    </source>
</evidence>
<evidence type="ECO:0000256" key="4">
    <source>
        <dbReference type="ARBA" id="ARBA00022723"/>
    </source>
</evidence>
<dbReference type="InterPro" id="IPR038371">
    <property type="entry name" value="Cu_polyphenol_OxRdtase_sf"/>
</dbReference>
<evidence type="ECO:0000256" key="1">
    <source>
        <dbReference type="ARBA" id="ARBA00000553"/>
    </source>
</evidence>
<dbReference type="Proteomes" id="UP000322644">
    <property type="component" value="Chromosome"/>
</dbReference>
<gene>
    <name evidence="11" type="ORF">APORC_0966</name>
</gene>
<dbReference type="InterPro" id="IPR011324">
    <property type="entry name" value="Cytotoxic_necrot_fac-like_cat"/>
</dbReference>
<evidence type="ECO:0000256" key="8">
    <source>
        <dbReference type="ARBA" id="ARBA00048968"/>
    </source>
</evidence>
<evidence type="ECO:0000256" key="2">
    <source>
        <dbReference type="ARBA" id="ARBA00007353"/>
    </source>
</evidence>
<dbReference type="NCBIfam" id="TIGR00726">
    <property type="entry name" value="peptidoglycan editing factor PgeF"/>
    <property type="match status" value="1"/>
</dbReference>
<comment type="catalytic activity">
    <reaction evidence="9">
        <text>S-methyl-5'-thioadenosine + phosphate = 5-(methylsulfanyl)-alpha-D-ribose 1-phosphate + adenine</text>
        <dbReference type="Rhea" id="RHEA:11852"/>
        <dbReference type="ChEBI" id="CHEBI:16708"/>
        <dbReference type="ChEBI" id="CHEBI:17509"/>
        <dbReference type="ChEBI" id="CHEBI:43474"/>
        <dbReference type="ChEBI" id="CHEBI:58533"/>
        <dbReference type="EC" id="2.4.2.28"/>
    </reaction>
    <physiologicalReaction direction="left-to-right" evidence="9">
        <dbReference type="Rhea" id="RHEA:11853"/>
    </physiologicalReaction>
</comment>
<keyword evidence="6" id="KW-0862">Zinc</keyword>
<evidence type="ECO:0000313" key="12">
    <source>
        <dbReference type="Proteomes" id="UP000322644"/>
    </source>
</evidence>
<reference evidence="11 12" key="2">
    <citation type="submission" date="2019-09" db="EMBL/GenBank/DDBJ databases">
        <title>Taxonomic note: a critical rebuttal of the proposed division of the genus Arcobacter into six genera, emended descriptions of Arcobacter anaerophilus and the genus Arcobacter, and an assessment of genus-level boundaries for Epsilonproteobacteria using in silico genomic comparator tools.</title>
        <authorList>
            <person name="On S.L.W."/>
            <person name="Miller W.G."/>
            <person name="Biggs P."/>
            <person name="Cornelius A."/>
            <person name="Vandamme P."/>
        </authorList>
    </citation>
    <scope>NUCLEOTIDE SEQUENCE [LARGE SCALE GENOMIC DNA]</scope>
    <source>
        <strain evidence="11 12">CCUG 56899</strain>
    </source>
</reference>
<comment type="catalytic activity">
    <reaction evidence="1">
        <text>inosine + phosphate = alpha-D-ribose 1-phosphate + hypoxanthine</text>
        <dbReference type="Rhea" id="RHEA:27646"/>
        <dbReference type="ChEBI" id="CHEBI:17368"/>
        <dbReference type="ChEBI" id="CHEBI:17596"/>
        <dbReference type="ChEBI" id="CHEBI:43474"/>
        <dbReference type="ChEBI" id="CHEBI:57720"/>
        <dbReference type="EC" id="2.4.2.1"/>
    </reaction>
    <physiologicalReaction direction="left-to-right" evidence="1">
        <dbReference type="Rhea" id="RHEA:27647"/>
    </physiologicalReaction>
</comment>
<dbReference type="PANTHER" id="PTHR30616:SF2">
    <property type="entry name" value="PURINE NUCLEOSIDE PHOSPHORYLASE LACC1"/>
    <property type="match status" value="1"/>
</dbReference>
<dbReference type="RefSeq" id="WP_066386392.1">
    <property type="nucleotide sequence ID" value="NZ_CP036246.2"/>
</dbReference>
<reference evidence="11 12" key="1">
    <citation type="submission" date="2019-09" db="EMBL/GenBank/DDBJ databases">
        <title>Complete genome sequencing of four Arcobacter species reveals a diverse suite of mobile elements.</title>
        <authorList>
            <person name="Miller W.G."/>
            <person name="Yee E."/>
            <person name="Bono J.L."/>
        </authorList>
    </citation>
    <scope>NUCLEOTIDE SEQUENCE [LARGE SCALE GENOMIC DNA]</scope>
    <source>
        <strain evidence="11 12">CCUG 56899</strain>
    </source>
</reference>
<dbReference type="GO" id="GO:0017061">
    <property type="term" value="F:S-methyl-5-thioadenosine phosphorylase activity"/>
    <property type="evidence" value="ECO:0007669"/>
    <property type="project" value="UniProtKB-EC"/>
</dbReference>
<dbReference type="SUPFAM" id="SSF64438">
    <property type="entry name" value="CNF1/YfiH-like putative cysteine hydrolases"/>
    <property type="match status" value="1"/>
</dbReference>
<dbReference type="EMBL" id="CP036246">
    <property type="protein sequence ID" value="QEP40568.1"/>
    <property type="molecule type" value="Genomic_DNA"/>
</dbReference>
<comment type="catalytic activity">
    <reaction evidence="8">
        <text>adenosine + phosphate = alpha-D-ribose 1-phosphate + adenine</text>
        <dbReference type="Rhea" id="RHEA:27642"/>
        <dbReference type="ChEBI" id="CHEBI:16335"/>
        <dbReference type="ChEBI" id="CHEBI:16708"/>
        <dbReference type="ChEBI" id="CHEBI:43474"/>
        <dbReference type="ChEBI" id="CHEBI:57720"/>
        <dbReference type="EC" id="2.4.2.1"/>
    </reaction>
    <physiologicalReaction direction="left-to-right" evidence="8">
        <dbReference type="Rhea" id="RHEA:27643"/>
    </physiologicalReaction>
</comment>
<dbReference type="KEGG" id="apoc:APORC_0966"/>